<dbReference type="OrthoDB" id="252197at2"/>
<dbReference type="EMBL" id="VSSR01000025">
    <property type="protein sequence ID" value="TYL83852.1"/>
    <property type="molecule type" value="Genomic_DNA"/>
</dbReference>
<keyword evidence="1" id="KW-1133">Transmembrane helix</keyword>
<dbReference type="RefSeq" id="WP_148752103.1">
    <property type="nucleotide sequence ID" value="NZ_VSSR01000025.1"/>
</dbReference>
<dbReference type="InterPro" id="IPR011852">
    <property type="entry name" value="TRAP_TAXI"/>
</dbReference>
<feature type="transmembrane region" description="Helical" evidence="1">
    <location>
        <begin position="328"/>
        <end position="347"/>
    </location>
</feature>
<organism evidence="2 3">
    <name type="scientific">Bradyrhizobium cytisi</name>
    <dbReference type="NCBI Taxonomy" id="515489"/>
    <lineage>
        <taxon>Bacteria</taxon>
        <taxon>Pseudomonadati</taxon>
        <taxon>Pseudomonadota</taxon>
        <taxon>Alphaproteobacteria</taxon>
        <taxon>Hyphomicrobiales</taxon>
        <taxon>Nitrobacteraceae</taxon>
        <taxon>Bradyrhizobium</taxon>
    </lineage>
</organism>
<sequence>MTSPNLPLWLRFVLLVGAVGLAAGASLFAYRYYTRPVTLSVAVGSIDGEAAKMMSAMASRLVATNAPVRLKVVDSGTALEAANAFSAGKVDLAVVRGDVGDLSQAKAVVVVSHMVVLIVAPPGSTIDSIDKLKGRRIGVIGGDTNAKIADVLSKEYGLDRQKVFKDIPLTDARRAIQSKEVAAVLVVIPLAQKYLSLVRGFSQQGPKALPILIAIDSAAAIAETERAYESFDVPKGTLRGAPPVPDDDLTTLRTSLYLVANKKLGSDLVATLTQTIMSVRRDLLAEDPIFAQITAPSTDQDAYLPLHPGAAAVYNATQQSFMDEYGNWIYLTPMILGGAATVLAAAWKFLGLGSPKSEGPLDSLYALGRRIRKAGTEAELSDIEEEIDGILSAQRAKAARGDESAVDDATLNVAAHRLESLVHDRRAMLAKKPAVACVA</sequence>
<dbReference type="PANTHER" id="PTHR42941">
    <property type="entry name" value="SLL1037 PROTEIN"/>
    <property type="match status" value="1"/>
</dbReference>
<protein>
    <submittedName>
        <fullName evidence="2">C4-dicarboxylate ABC transporter substrate-binding protein</fullName>
    </submittedName>
</protein>
<gene>
    <name evidence="2" type="ORF">FXB38_17490</name>
</gene>
<dbReference type="AlphaFoldDB" id="A0A5S4WUL2"/>
<evidence type="ECO:0000313" key="2">
    <source>
        <dbReference type="EMBL" id="TYL83852.1"/>
    </source>
</evidence>
<accession>A0A5S4WUL2</accession>
<keyword evidence="1" id="KW-0812">Transmembrane</keyword>
<dbReference type="PANTHER" id="PTHR42941:SF1">
    <property type="entry name" value="SLL1037 PROTEIN"/>
    <property type="match status" value="1"/>
</dbReference>
<dbReference type="SUPFAM" id="SSF53850">
    <property type="entry name" value="Periplasmic binding protein-like II"/>
    <property type="match status" value="1"/>
</dbReference>
<evidence type="ECO:0000313" key="3">
    <source>
        <dbReference type="Proteomes" id="UP000324853"/>
    </source>
</evidence>
<keyword evidence="1" id="KW-0472">Membrane</keyword>
<reference evidence="2 3" key="1">
    <citation type="submission" date="2019-08" db="EMBL/GenBank/DDBJ databases">
        <title>Bradyrhizobium hipponensis sp. nov., a rhizobium isolated from a Lupinus angustifolius root nodule in Tunisia.</title>
        <authorList>
            <person name="Off K."/>
            <person name="Rejili M."/>
            <person name="Mars M."/>
            <person name="Brachmann A."/>
            <person name="Marin M."/>
        </authorList>
    </citation>
    <scope>NUCLEOTIDE SEQUENCE [LARGE SCALE GENOMIC DNA]</scope>
    <source>
        <strain evidence="2 3">CTAW11</strain>
    </source>
</reference>
<name>A0A5S4WUL2_9BRAD</name>
<dbReference type="Pfam" id="PF16868">
    <property type="entry name" value="NMT1_3"/>
    <property type="match status" value="1"/>
</dbReference>
<dbReference type="Gene3D" id="3.40.190.10">
    <property type="entry name" value="Periplasmic binding protein-like II"/>
    <property type="match status" value="2"/>
</dbReference>
<proteinExistence type="predicted"/>
<evidence type="ECO:0000256" key="1">
    <source>
        <dbReference type="SAM" id="Phobius"/>
    </source>
</evidence>
<comment type="caution">
    <text evidence="2">The sequence shown here is derived from an EMBL/GenBank/DDBJ whole genome shotgun (WGS) entry which is preliminary data.</text>
</comment>
<dbReference type="Proteomes" id="UP000324853">
    <property type="component" value="Unassembled WGS sequence"/>
</dbReference>
<feature type="transmembrane region" description="Helical" evidence="1">
    <location>
        <begin position="12"/>
        <end position="33"/>
    </location>
</feature>
<keyword evidence="3" id="KW-1185">Reference proteome</keyword>